<dbReference type="Proteomes" id="UP000613580">
    <property type="component" value="Unassembled WGS sequence"/>
</dbReference>
<comment type="caution">
    <text evidence="2">The sequence shown here is derived from an EMBL/GenBank/DDBJ whole genome shotgun (WGS) entry which is preliminary data.</text>
</comment>
<protein>
    <submittedName>
        <fullName evidence="2">Uncharacterized protein</fullName>
    </submittedName>
</protein>
<gene>
    <name evidence="2" type="ORF">HMN09_00043900</name>
</gene>
<keyword evidence="3" id="KW-1185">Reference proteome</keyword>
<organism evidence="2 3">
    <name type="scientific">Mycena chlorophos</name>
    <name type="common">Agaric fungus</name>
    <name type="synonym">Agaricus chlorophos</name>
    <dbReference type="NCBI Taxonomy" id="658473"/>
    <lineage>
        <taxon>Eukaryota</taxon>
        <taxon>Fungi</taxon>
        <taxon>Dikarya</taxon>
        <taxon>Basidiomycota</taxon>
        <taxon>Agaricomycotina</taxon>
        <taxon>Agaricomycetes</taxon>
        <taxon>Agaricomycetidae</taxon>
        <taxon>Agaricales</taxon>
        <taxon>Marasmiineae</taxon>
        <taxon>Mycenaceae</taxon>
        <taxon>Mycena</taxon>
    </lineage>
</organism>
<dbReference type="EMBL" id="JACAZE010000001">
    <property type="protein sequence ID" value="KAF7322653.1"/>
    <property type="molecule type" value="Genomic_DNA"/>
</dbReference>
<feature type="region of interest" description="Disordered" evidence="1">
    <location>
        <begin position="1"/>
        <end position="52"/>
    </location>
</feature>
<evidence type="ECO:0000313" key="2">
    <source>
        <dbReference type="EMBL" id="KAF7322653.1"/>
    </source>
</evidence>
<dbReference type="AlphaFoldDB" id="A0A8H6WPT6"/>
<sequence>MPRRSPPSSLRLFQGPVPARSVPKAGHTLPSVPRPTFSQPATVVRGPEPRQQANHDEIKFEALPDLVVSPVVGRGSQRGPWDHSQSFPVPVVVERLLTRLEPVALSFPSSV</sequence>
<reference evidence="2" key="1">
    <citation type="submission" date="2020-05" db="EMBL/GenBank/DDBJ databases">
        <title>Mycena genomes resolve the evolution of fungal bioluminescence.</title>
        <authorList>
            <person name="Tsai I.J."/>
        </authorList>
    </citation>
    <scope>NUCLEOTIDE SEQUENCE</scope>
    <source>
        <strain evidence="2">110903Hualien_Pintung</strain>
    </source>
</reference>
<name>A0A8H6WPT6_MYCCL</name>
<proteinExistence type="predicted"/>
<accession>A0A8H6WPT6</accession>
<evidence type="ECO:0000256" key="1">
    <source>
        <dbReference type="SAM" id="MobiDB-lite"/>
    </source>
</evidence>
<evidence type="ECO:0000313" key="3">
    <source>
        <dbReference type="Proteomes" id="UP000613580"/>
    </source>
</evidence>
<dbReference type="OrthoDB" id="3165590at2759"/>